<keyword evidence="2" id="KW-1185">Reference proteome</keyword>
<dbReference type="EMBL" id="BMOR01000012">
    <property type="protein sequence ID" value="GGN41253.1"/>
    <property type="molecule type" value="Genomic_DNA"/>
</dbReference>
<gene>
    <name evidence="1" type="ORF">GCM10010842_26780</name>
</gene>
<name>A0ABQ2J9N9_9DEIO</name>
<comment type="caution">
    <text evidence="1">The sequence shown here is derived from an EMBL/GenBank/DDBJ whole genome shotgun (WGS) entry which is preliminary data.</text>
</comment>
<organism evidence="1 2">
    <name type="scientific">Deinococcus daejeonensis</name>
    <dbReference type="NCBI Taxonomy" id="1007098"/>
    <lineage>
        <taxon>Bacteria</taxon>
        <taxon>Thermotogati</taxon>
        <taxon>Deinococcota</taxon>
        <taxon>Deinococci</taxon>
        <taxon>Deinococcales</taxon>
        <taxon>Deinococcaceae</taxon>
        <taxon>Deinococcus</taxon>
    </lineage>
</organism>
<protein>
    <submittedName>
        <fullName evidence="1">Uncharacterized protein</fullName>
    </submittedName>
</protein>
<evidence type="ECO:0000313" key="1">
    <source>
        <dbReference type="EMBL" id="GGN41253.1"/>
    </source>
</evidence>
<accession>A0ABQ2J9N9</accession>
<sequence length="80" mass="8531">MAVTTVVLQPVLEMGEDGLIESGDGPSGIFGCHNQKASSDGDAFSYFVSYGLRLKGLQNLSTRAERAGEKRVPGVELTDR</sequence>
<proteinExistence type="predicted"/>
<evidence type="ECO:0000313" key="2">
    <source>
        <dbReference type="Proteomes" id="UP000645517"/>
    </source>
</evidence>
<reference evidence="2" key="1">
    <citation type="journal article" date="2019" name="Int. J. Syst. Evol. Microbiol.">
        <title>The Global Catalogue of Microorganisms (GCM) 10K type strain sequencing project: providing services to taxonomists for standard genome sequencing and annotation.</title>
        <authorList>
            <consortium name="The Broad Institute Genomics Platform"/>
            <consortium name="The Broad Institute Genome Sequencing Center for Infectious Disease"/>
            <person name="Wu L."/>
            <person name="Ma J."/>
        </authorList>
    </citation>
    <scope>NUCLEOTIDE SEQUENCE [LARGE SCALE GENOMIC DNA]</scope>
    <source>
        <strain evidence="2">JCM 16918</strain>
    </source>
</reference>
<dbReference type="Proteomes" id="UP000645517">
    <property type="component" value="Unassembled WGS sequence"/>
</dbReference>